<sequence length="140" mass="15704">MKIKCRDGFQERISKLVQGRPFFIWARPSVEIIREISIRDSWARNFQYHPPPLSIPITVGSLAVGLGCKSVICASVISISRPALFLSLITKNLHELSTFLSNAVSIVLSLFHCLRCHTKLDGVVANVKSILLKIFVYHQS</sequence>
<dbReference type="EMBL" id="CM002922">
    <property type="protein sequence ID" value="KGN65067.1"/>
    <property type="molecule type" value="Genomic_DNA"/>
</dbReference>
<dbReference type="AlphaFoldDB" id="A0A0A0LW77"/>
<evidence type="ECO:0000313" key="2">
    <source>
        <dbReference type="Proteomes" id="UP000029981"/>
    </source>
</evidence>
<reference evidence="1 2" key="3">
    <citation type="journal article" date="2010" name="BMC Genomics">
        <title>Transcriptome sequencing and comparative analysis of cucumber flowers with different sex types.</title>
        <authorList>
            <person name="Guo S."/>
            <person name="Zheng Y."/>
            <person name="Joung J.G."/>
            <person name="Liu S."/>
            <person name="Zhang Z."/>
            <person name="Crasta O.R."/>
            <person name="Sobral B.W."/>
            <person name="Xu Y."/>
            <person name="Huang S."/>
            <person name="Fei Z."/>
        </authorList>
    </citation>
    <scope>NUCLEOTIDE SEQUENCE [LARGE SCALE GENOMIC DNA]</scope>
    <source>
        <strain evidence="2">cv. 9930</strain>
    </source>
</reference>
<protein>
    <submittedName>
        <fullName evidence="1">Uncharacterized protein</fullName>
    </submittedName>
</protein>
<reference evidence="1 2" key="4">
    <citation type="journal article" date="2011" name="BMC Genomics">
        <title>RNA-Seq improves annotation of protein-coding genes in the cucumber genome.</title>
        <authorList>
            <person name="Li Z."/>
            <person name="Zhang Z."/>
            <person name="Yan P."/>
            <person name="Huang S."/>
            <person name="Fei Z."/>
            <person name="Lin K."/>
        </authorList>
    </citation>
    <scope>NUCLEOTIDE SEQUENCE [LARGE SCALE GENOMIC DNA]</scope>
    <source>
        <strain evidence="2">cv. 9930</strain>
    </source>
</reference>
<dbReference type="Proteomes" id="UP000029981">
    <property type="component" value="Chromosome 1"/>
</dbReference>
<dbReference type="Gramene" id="KGN65067">
    <property type="protein sequence ID" value="KGN65067"/>
    <property type="gene ID" value="Csa_1G189180"/>
</dbReference>
<keyword evidence="2" id="KW-1185">Reference proteome</keyword>
<gene>
    <name evidence="1" type="ORF">Csa_1G189180</name>
</gene>
<reference evidence="1 2" key="1">
    <citation type="journal article" date="2009" name="Nat. Genet.">
        <title>The genome of the cucumber, Cucumis sativus L.</title>
        <authorList>
            <person name="Huang S."/>
            <person name="Li R."/>
            <person name="Zhang Z."/>
            <person name="Li L."/>
            <person name="Gu X."/>
            <person name="Fan W."/>
            <person name="Lucas W.J."/>
            <person name="Wang X."/>
            <person name="Xie B."/>
            <person name="Ni P."/>
            <person name="Ren Y."/>
            <person name="Zhu H."/>
            <person name="Li J."/>
            <person name="Lin K."/>
            <person name="Jin W."/>
            <person name="Fei Z."/>
            <person name="Li G."/>
            <person name="Staub J."/>
            <person name="Kilian A."/>
            <person name="van der Vossen E.A."/>
            <person name="Wu Y."/>
            <person name="Guo J."/>
            <person name="He J."/>
            <person name="Jia Z."/>
            <person name="Ren Y."/>
            <person name="Tian G."/>
            <person name="Lu Y."/>
            <person name="Ruan J."/>
            <person name="Qian W."/>
            <person name="Wang M."/>
            <person name="Huang Q."/>
            <person name="Li B."/>
            <person name="Xuan Z."/>
            <person name="Cao J."/>
            <person name="Asan"/>
            <person name="Wu Z."/>
            <person name="Zhang J."/>
            <person name="Cai Q."/>
            <person name="Bai Y."/>
            <person name="Zhao B."/>
            <person name="Han Y."/>
            <person name="Li Y."/>
            <person name="Li X."/>
            <person name="Wang S."/>
            <person name="Shi Q."/>
            <person name="Liu S."/>
            <person name="Cho W.K."/>
            <person name="Kim J.Y."/>
            <person name="Xu Y."/>
            <person name="Heller-Uszynska K."/>
            <person name="Miao H."/>
            <person name="Cheng Z."/>
            <person name="Zhang S."/>
            <person name="Wu J."/>
            <person name="Yang Y."/>
            <person name="Kang H."/>
            <person name="Li M."/>
            <person name="Liang H."/>
            <person name="Ren X."/>
            <person name="Shi Z."/>
            <person name="Wen M."/>
            <person name="Jian M."/>
            <person name="Yang H."/>
            <person name="Zhang G."/>
            <person name="Yang Z."/>
            <person name="Chen R."/>
            <person name="Liu S."/>
            <person name="Li J."/>
            <person name="Ma L."/>
            <person name="Liu H."/>
            <person name="Zhou Y."/>
            <person name="Zhao J."/>
            <person name="Fang X."/>
            <person name="Li G."/>
            <person name="Fang L."/>
            <person name="Li Y."/>
            <person name="Liu D."/>
            <person name="Zheng H."/>
            <person name="Zhang Y."/>
            <person name="Qin N."/>
            <person name="Li Z."/>
            <person name="Yang G."/>
            <person name="Yang S."/>
            <person name="Bolund L."/>
            <person name="Kristiansen K."/>
            <person name="Zheng H."/>
            <person name="Li S."/>
            <person name="Zhang X."/>
            <person name="Yang H."/>
            <person name="Wang J."/>
            <person name="Sun R."/>
            <person name="Zhang B."/>
            <person name="Jiang S."/>
            <person name="Wang J."/>
            <person name="Du Y."/>
            <person name="Li S."/>
        </authorList>
    </citation>
    <scope>NUCLEOTIDE SEQUENCE [LARGE SCALE GENOMIC DNA]</scope>
    <source>
        <strain evidence="2">cv. 9930</strain>
    </source>
</reference>
<proteinExistence type="predicted"/>
<reference evidence="1 2" key="2">
    <citation type="journal article" date="2009" name="PLoS ONE">
        <title>An integrated genetic and cytogenetic map of the cucumber genome.</title>
        <authorList>
            <person name="Ren Y."/>
            <person name="Zhang Z."/>
            <person name="Liu J."/>
            <person name="Staub J.E."/>
            <person name="Han Y."/>
            <person name="Cheng Z."/>
            <person name="Li X."/>
            <person name="Lu J."/>
            <person name="Miao H."/>
            <person name="Kang H."/>
            <person name="Xie B."/>
            <person name="Gu X."/>
            <person name="Wang X."/>
            <person name="Du Y."/>
            <person name="Jin W."/>
            <person name="Huang S."/>
        </authorList>
    </citation>
    <scope>NUCLEOTIDE SEQUENCE [LARGE SCALE GENOMIC DNA]</scope>
    <source>
        <strain evidence="2">cv. 9930</strain>
    </source>
</reference>
<name>A0A0A0LW77_CUCSA</name>
<organism evidence="1 2">
    <name type="scientific">Cucumis sativus</name>
    <name type="common">Cucumber</name>
    <dbReference type="NCBI Taxonomy" id="3659"/>
    <lineage>
        <taxon>Eukaryota</taxon>
        <taxon>Viridiplantae</taxon>
        <taxon>Streptophyta</taxon>
        <taxon>Embryophyta</taxon>
        <taxon>Tracheophyta</taxon>
        <taxon>Spermatophyta</taxon>
        <taxon>Magnoliopsida</taxon>
        <taxon>eudicotyledons</taxon>
        <taxon>Gunneridae</taxon>
        <taxon>Pentapetalae</taxon>
        <taxon>rosids</taxon>
        <taxon>fabids</taxon>
        <taxon>Cucurbitales</taxon>
        <taxon>Cucurbitaceae</taxon>
        <taxon>Benincaseae</taxon>
        <taxon>Cucumis</taxon>
    </lineage>
</organism>
<accession>A0A0A0LW77</accession>
<evidence type="ECO:0000313" key="1">
    <source>
        <dbReference type="EMBL" id="KGN65067.1"/>
    </source>
</evidence>